<dbReference type="AlphaFoldDB" id="A0A9P1BMT1"/>
<dbReference type="Pfam" id="PF00732">
    <property type="entry name" value="GMC_oxred_N"/>
    <property type="match status" value="2"/>
</dbReference>
<comment type="cofactor">
    <cofactor evidence="1 5">
        <name>FAD</name>
        <dbReference type="ChEBI" id="CHEBI:57692"/>
    </cofactor>
</comment>
<comment type="caution">
    <text evidence="9">The sequence shown here is derived from an EMBL/GenBank/DDBJ whole genome shotgun (WGS) entry which is preliminary data.</text>
</comment>
<dbReference type="PANTHER" id="PTHR11552:SF147">
    <property type="entry name" value="CHOLINE DEHYDROGENASE, MITOCHONDRIAL"/>
    <property type="match status" value="1"/>
</dbReference>
<dbReference type="PIRSF" id="PIRSF000137">
    <property type="entry name" value="Alcohol_oxidase"/>
    <property type="match status" value="1"/>
</dbReference>
<evidence type="ECO:0000313" key="12">
    <source>
        <dbReference type="Proteomes" id="UP001152797"/>
    </source>
</evidence>
<feature type="domain" description="Glucose-methanol-choline oxidoreductase N-terminal" evidence="8">
    <location>
        <begin position="324"/>
        <end position="338"/>
    </location>
</feature>
<dbReference type="OrthoDB" id="269227at2759"/>
<feature type="domain" description="Glucose-methanol-choline oxidoreductase N-terminal" evidence="7">
    <location>
        <begin position="130"/>
        <end position="153"/>
    </location>
</feature>
<evidence type="ECO:0000259" key="7">
    <source>
        <dbReference type="PROSITE" id="PS00623"/>
    </source>
</evidence>
<evidence type="ECO:0000256" key="4">
    <source>
        <dbReference type="ARBA" id="ARBA00022827"/>
    </source>
</evidence>
<protein>
    <submittedName>
        <fullName evidence="11">Oxygen-dependent choline dehydrogenase (CDH) (CHD) (Betaine aldehyde dehydrogenase) (BADH)</fullName>
    </submittedName>
</protein>
<gene>
    <name evidence="9" type="ORF">C1SCF055_LOCUS3593</name>
</gene>
<comment type="similarity">
    <text evidence="2 6">Belongs to the GMC oxidoreductase family.</text>
</comment>
<dbReference type="SUPFAM" id="SSF54373">
    <property type="entry name" value="FAD-linked reductases, C-terminal domain"/>
    <property type="match status" value="1"/>
</dbReference>
<evidence type="ECO:0000313" key="9">
    <source>
        <dbReference type="EMBL" id="CAI3975248.1"/>
    </source>
</evidence>
<accession>A0A9P1BMT1</accession>
<dbReference type="EMBL" id="CAMXCT030000191">
    <property type="protein sequence ID" value="CAL4762560.1"/>
    <property type="molecule type" value="Genomic_DNA"/>
</dbReference>
<organism evidence="9">
    <name type="scientific">Cladocopium goreaui</name>
    <dbReference type="NCBI Taxonomy" id="2562237"/>
    <lineage>
        <taxon>Eukaryota</taxon>
        <taxon>Sar</taxon>
        <taxon>Alveolata</taxon>
        <taxon>Dinophyceae</taxon>
        <taxon>Suessiales</taxon>
        <taxon>Symbiodiniaceae</taxon>
        <taxon>Cladocopium</taxon>
    </lineage>
</organism>
<dbReference type="Gene3D" id="3.50.50.60">
    <property type="entry name" value="FAD/NAD(P)-binding domain"/>
    <property type="match status" value="1"/>
</dbReference>
<evidence type="ECO:0000256" key="5">
    <source>
        <dbReference type="PIRSR" id="PIRSR000137-2"/>
    </source>
</evidence>
<dbReference type="EMBL" id="CAMXCT020000191">
    <property type="protein sequence ID" value="CAL1128623.1"/>
    <property type="molecule type" value="Genomic_DNA"/>
</dbReference>
<keyword evidence="3 6" id="KW-0285">Flavoprotein</keyword>
<evidence type="ECO:0000256" key="1">
    <source>
        <dbReference type="ARBA" id="ARBA00001974"/>
    </source>
</evidence>
<evidence type="ECO:0000256" key="3">
    <source>
        <dbReference type="ARBA" id="ARBA00022630"/>
    </source>
</evidence>
<dbReference type="Gene3D" id="3.30.410.40">
    <property type="match status" value="1"/>
</dbReference>
<evidence type="ECO:0000313" key="10">
    <source>
        <dbReference type="EMBL" id="CAL1128623.1"/>
    </source>
</evidence>
<dbReference type="PROSITE" id="PS00623">
    <property type="entry name" value="GMC_OXRED_1"/>
    <property type="match status" value="1"/>
</dbReference>
<keyword evidence="12" id="KW-1185">Reference proteome</keyword>
<name>A0A9P1BMT1_9DINO</name>
<dbReference type="InterPro" id="IPR036188">
    <property type="entry name" value="FAD/NAD-bd_sf"/>
</dbReference>
<sequence length="599" mass="65226">MKCGIIPENSLRLARTSKSRNISQLHHVARLSSSLKAFLPLPLRPTHLAPSYDVVIVGGGSAGAHLAYRLSEDCNRQVLLLEAGRQDNAIWVHLPVFYFKSIGNPHFDWMFKTHGPTSGLDGRSLAWPRGKVLGGSSSLNGLLYVRGLQRDYDTWAAAGNEGWSYRELLPFFRSCEDAPYDEEHRGRAGPMSVSDGSYVTELAERWSSACAEVDLVSLGGKADSKSSTVVSVCGVPRVRDMSDVAADEDSKGAGVAYFSNFKTPGGLRCSSALPLHEVRRFRSNLHICCHAEVEQLLLSGRRVTGVQLLGGREVSAEEVILSAGSLGSPQLLLKSGIGAAQRLEEVGLRCQHDLPGVGENLQDHLQLRPKFRVRAATLNSEVGNLVKFAVRGGAHWLGALLSPTAWRCGWEFLTERKGPVSMAASQVCAFVNSGMNQEEGAPDLQFHFQPMSTTGTPAVYLDAFDAFTASVCILRPESRGRVELLPDRSLRISPNYLATVKDQQLALRSLELAREVSQHPLLREIGAEEVDAPEKTDIAYARRVAETIYHPAGTCKMGPSHDPLAVVDDRLRVHGLDGLRVVDCSIMPNITSGNTHAPQ</sequence>
<reference evidence="10" key="2">
    <citation type="submission" date="2024-04" db="EMBL/GenBank/DDBJ databases">
        <authorList>
            <person name="Chen Y."/>
            <person name="Shah S."/>
            <person name="Dougan E. K."/>
            <person name="Thang M."/>
            <person name="Chan C."/>
        </authorList>
    </citation>
    <scope>NUCLEOTIDE SEQUENCE [LARGE SCALE GENOMIC DNA]</scope>
</reference>
<dbReference type="PROSITE" id="PS00624">
    <property type="entry name" value="GMC_OXRED_2"/>
    <property type="match status" value="1"/>
</dbReference>
<evidence type="ECO:0000259" key="8">
    <source>
        <dbReference type="PROSITE" id="PS00624"/>
    </source>
</evidence>
<keyword evidence="4 5" id="KW-0274">FAD</keyword>
<dbReference type="PANTHER" id="PTHR11552">
    <property type="entry name" value="GLUCOSE-METHANOL-CHOLINE GMC OXIDOREDUCTASE"/>
    <property type="match status" value="1"/>
</dbReference>
<reference evidence="9" key="1">
    <citation type="submission" date="2022-10" db="EMBL/GenBank/DDBJ databases">
        <authorList>
            <person name="Chen Y."/>
            <person name="Dougan E. K."/>
            <person name="Chan C."/>
            <person name="Rhodes N."/>
            <person name="Thang M."/>
        </authorList>
    </citation>
    <scope>NUCLEOTIDE SEQUENCE</scope>
</reference>
<dbReference type="Proteomes" id="UP001152797">
    <property type="component" value="Unassembled WGS sequence"/>
</dbReference>
<feature type="binding site" evidence="5">
    <location>
        <position position="408"/>
    </location>
    <ligand>
        <name>substrate</name>
    </ligand>
</feature>
<feature type="binding site" evidence="5">
    <location>
        <position position="293"/>
    </location>
    <ligand>
        <name>FAD</name>
        <dbReference type="ChEBI" id="CHEBI:57692"/>
    </ligand>
</feature>
<dbReference type="InterPro" id="IPR000172">
    <property type="entry name" value="GMC_OxRdtase_N"/>
</dbReference>
<evidence type="ECO:0000256" key="2">
    <source>
        <dbReference type="ARBA" id="ARBA00010790"/>
    </source>
</evidence>
<dbReference type="GO" id="GO:0016614">
    <property type="term" value="F:oxidoreductase activity, acting on CH-OH group of donors"/>
    <property type="evidence" value="ECO:0007669"/>
    <property type="project" value="InterPro"/>
</dbReference>
<evidence type="ECO:0000256" key="6">
    <source>
        <dbReference type="RuleBase" id="RU003968"/>
    </source>
</evidence>
<feature type="binding site" evidence="5">
    <location>
        <position position="132"/>
    </location>
    <ligand>
        <name>FAD</name>
        <dbReference type="ChEBI" id="CHEBI:57692"/>
    </ligand>
</feature>
<dbReference type="EMBL" id="CAMXCT010000191">
    <property type="protein sequence ID" value="CAI3975248.1"/>
    <property type="molecule type" value="Genomic_DNA"/>
</dbReference>
<dbReference type="Pfam" id="PF05199">
    <property type="entry name" value="GMC_oxred_C"/>
    <property type="match status" value="1"/>
</dbReference>
<dbReference type="InterPro" id="IPR012132">
    <property type="entry name" value="GMC_OxRdtase"/>
</dbReference>
<evidence type="ECO:0000313" key="11">
    <source>
        <dbReference type="EMBL" id="CAL4762560.1"/>
    </source>
</evidence>
<dbReference type="SUPFAM" id="SSF51905">
    <property type="entry name" value="FAD/NAD(P)-binding domain"/>
    <property type="match status" value="1"/>
</dbReference>
<dbReference type="InterPro" id="IPR007867">
    <property type="entry name" value="GMC_OxRtase_C"/>
</dbReference>
<proteinExistence type="inferred from homology"/>
<dbReference type="GO" id="GO:0050660">
    <property type="term" value="F:flavin adenine dinucleotide binding"/>
    <property type="evidence" value="ECO:0007669"/>
    <property type="project" value="InterPro"/>
</dbReference>